<dbReference type="InterPro" id="IPR011990">
    <property type="entry name" value="TPR-like_helical_dom_sf"/>
</dbReference>
<accession>A0A8J7K0P7</accession>
<evidence type="ECO:0000259" key="4">
    <source>
        <dbReference type="PROSITE" id="PS50109"/>
    </source>
</evidence>
<protein>
    <recommendedName>
        <fullName evidence="2">histidine kinase</fullName>
        <ecNumber evidence="2">2.7.13.3</ecNumber>
    </recommendedName>
</protein>
<dbReference type="InterPro" id="IPR005467">
    <property type="entry name" value="His_kinase_dom"/>
</dbReference>
<evidence type="ECO:0000256" key="1">
    <source>
        <dbReference type="ARBA" id="ARBA00000085"/>
    </source>
</evidence>
<dbReference type="Gene3D" id="1.25.40.10">
    <property type="entry name" value="Tetratricopeptide repeat domain"/>
    <property type="match status" value="2"/>
</dbReference>
<dbReference type="InterPro" id="IPR036097">
    <property type="entry name" value="HisK_dim/P_sf"/>
</dbReference>
<dbReference type="Pfam" id="PF02518">
    <property type="entry name" value="HATPase_c"/>
    <property type="match status" value="1"/>
</dbReference>
<dbReference type="SUPFAM" id="SSF55781">
    <property type="entry name" value="GAF domain-like"/>
    <property type="match status" value="1"/>
</dbReference>
<dbReference type="SUPFAM" id="SSF47384">
    <property type="entry name" value="Homodimeric domain of signal transducing histidine kinase"/>
    <property type="match status" value="1"/>
</dbReference>
<dbReference type="SUPFAM" id="SSF48452">
    <property type="entry name" value="TPR-like"/>
    <property type="match status" value="2"/>
</dbReference>
<dbReference type="Gene3D" id="1.10.287.130">
    <property type="match status" value="1"/>
</dbReference>
<dbReference type="InterPro" id="IPR003661">
    <property type="entry name" value="HisK_dim/P_dom"/>
</dbReference>
<comment type="caution">
    <text evidence="5">The sequence shown here is derived from an EMBL/GenBank/DDBJ whole genome shotgun (WGS) entry which is preliminary data.</text>
</comment>
<dbReference type="PROSITE" id="PS50109">
    <property type="entry name" value="HIS_KIN"/>
    <property type="match status" value="1"/>
</dbReference>
<dbReference type="SUPFAM" id="SSF55874">
    <property type="entry name" value="ATPase domain of HSP90 chaperone/DNA topoisomerase II/histidine kinase"/>
    <property type="match status" value="1"/>
</dbReference>
<dbReference type="InterPro" id="IPR003018">
    <property type="entry name" value="GAF"/>
</dbReference>
<evidence type="ECO:0000313" key="6">
    <source>
        <dbReference type="Proteomes" id="UP000604481"/>
    </source>
</evidence>
<dbReference type="RefSeq" id="WP_194114701.1">
    <property type="nucleotide sequence ID" value="NZ_JADFUA010000001.1"/>
</dbReference>
<dbReference type="Gene3D" id="3.30.565.10">
    <property type="entry name" value="Histidine kinase-like ATPase, C-terminal domain"/>
    <property type="match status" value="1"/>
</dbReference>
<dbReference type="EC" id="2.7.13.3" evidence="2"/>
<dbReference type="PRINTS" id="PR00344">
    <property type="entry name" value="BCTRLSENSOR"/>
</dbReference>
<dbReference type="Proteomes" id="UP000604481">
    <property type="component" value="Unassembled WGS sequence"/>
</dbReference>
<dbReference type="EMBL" id="JADFUA010000001">
    <property type="protein sequence ID" value="MBE9608201.1"/>
    <property type="molecule type" value="Genomic_DNA"/>
</dbReference>
<dbReference type="InterPro" id="IPR004358">
    <property type="entry name" value="Sig_transdc_His_kin-like_C"/>
</dbReference>
<feature type="domain" description="Histidine kinase" evidence="4">
    <location>
        <begin position="517"/>
        <end position="750"/>
    </location>
</feature>
<evidence type="ECO:0000256" key="3">
    <source>
        <dbReference type="ARBA" id="ARBA00022553"/>
    </source>
</evidence>
<dbReference type="SMART" id="SM00065">
    <property type="entry name" value="GAF"/>
    <property type="match status" value="1"/>
</dbReference>
<evidence type="ECO:0000256" key="2">
    <source>
        <dbReference type="ARBA" id="ARBA00012438"/>
    </source>
</evidence>
<dbReference type="Pfam" id="PF01590">
    <property type="entry name" value="GAF"/>
    <property type="match status" value="1"/>
</dbReference>
<keyword evidence="3" id="KW-0597">Phosphoprotein</keyword>
<gene>
    <name evidence="5" type="ORF">INR99_02460</name>
</gene>
<keyword evidence="6" id="KW-1185">Reference proteome</keyword>
<dbReference type="PANTHER" id="PTHR43065">
    <property type="entry name" value="SENSOR HISTIDINE KINASE"/>
    <property type="match status" value="1"/>
</dbReference>
<organism evidence="5 6">
    <name type="scientific">Chitinilyticum piscinae</name>
    <dbReference type="NCBI Taxonomy" id="2866724"/>
    <lineage>
        <taxon>Bacteria</taxon>
        <taxon>Pseudomonadati</taxon>
        <taxon>Pseudomonadota</taxon>
        <taxon>Betaproteobacteria</taxon>
        <taxon>Neisseriales</taxon>
        <taxon>Chitinibacteraceae</taxon>
        <taxon>Chitinilyticum</taxon>
    </lineage>
</organism>
<reference evidence="5 6" key="1">
    <citation type="submission" date="2020-10" db="EMBL/GenBank/DDBJ databases">
        <title>The genome sequence of Chitinilyticum litopenaei 4Y14.</title>
        <authorList>
            <person name="Liu Y."/>
        </authorList>
    </citation>
    <scope>NUCLEOTIDE SEQUENCE [LARGE SCALE GENOMIC DNA]</scope>
    <source>
        <strain evidence="5 6">4Y14</strain>
    </source>
</reference>
<dbReference type="InterPro" id="IPR003594">
    <property type="entry name" value="HATPase_dom"/>
</dbReference>
<dbReference type="SMART" id="SM00387">
    <property type="entry name" value="HATPase_c"/>
    <property type="match status" value="1"/>
</dbReference>
<dbReference type="InterPro" id="IPR036890">
    <property type="entry name" value="HATPase_C_sf"/>
</dbReference>
<dbReference type="PANTHER" id="PTHR43065:SF47">
    <property type="match status" value="1"/>
</dbReference>
<name>A0A8J7K0P7_9NEIS</name>
<dbReference type="InterPro" id="IPR019734">
    <property type="entry name" value="TPR_rpt"/>
</dbReference>
<proteinExistence type="predicted"/>
<comment type="catalytic activity">
    <reaction evidence="1">
        <text>ATP + protein L-histidine = ADP + protein N-phospho-L-histidine.</text>
        <dbReference type="EC" id="2.7.13.3"/>
    </reaction>
</comment>
<dbReference type="InterPro" id="IPR029016">
    <property type="entry name" value="GAF-like_dom_sf"/>
</dbReference>
<dbReference type="Gene3D" id="3.30.450.40">
    <property type="match status" value="1"/>
</dbReference>
<dbReference type="GO" id="GO:0000155">
    <property type="term" value="F:phosphorelay sensor kinase activity"/>
    <property type="evidence" value="ECO:0007669"/>
    <property type="project" value="InterPro"/>
</dbReference>
<evidence type="ECO:0000313" key="5">
    <source>
        <dbReference type="EMBL" id="MBE9608201.1"/>
    </source>
</evidence>
<dbReference type="CDD" id="cd00082">
    <property type="entry name" value="HisKA"/>
    <property type="match status" value="1"/>
</dbReference>
<dbReference type="AlphaFoldDB" id="A0A8J7K0P7"/>
<dbReference type="SMART" id="SM00028">
    <property type="entry name" value="TPR"/>
    <property type="match status" value="4"/>
</dbReference>
<sequence length="754" mass="83375">MSPELQRLILIARRHPRLALRCYQRLQQQASAAGNTACALDVLYQRYFTLERLGEAGQLQEELEHGLQLARQQCLAVQAGKLLEALGRVHFTHSEYREAIDCWTQCIDNSLLSGDLASGVEARIGLSQISNELGDPGQGARYFMDAAGLIDQLDDHYLAAKLALNRGVNYFHFNRIDDAEQQFRLGLQHAQEGGIGEYVAEAYWHIGHVLYDRCDYAAARQHTELALQLAQKHGYLWLRSVAYDTLASVLQAQGDVPAAMVLCEQALEFAELTGSLYQQARHLGTLSALAEQQQDIPRALAWARRQHAVEAEMNRLSAPERMQALRDYDLLQKPVDEQLLDLSADPLINHGTQSALQLLAERAAGILRIDWLGVWVFERPARQCRCVAQSPQGQLAQIVLGASQQPQLCRHLLATASPVVAPDARLHPAAGDLLALFPGLTVQSALEMPLRVLNATVGVVSFVQTGSPRKWSREDQQRAAHVCHLFERVFVNQERERLQEEMQLSEKMASLGRLVAGVAHEINTPVGISITAISHLQGELKSLGLQLAEGRLAKSALQAFMHTANDSVGLTLRNLERAAGLITSFKEVAVDQGSDVFRAISLRHYLEEIFSNLGPVLRRSGHAWELAFPDGDIECQTYPGALAQIITNLVNNSLLHGFEQQQHGRMTVTVRRSEGLDVLLEYRDDGAGMAPDILRRMFDPFFTTKLGQGGSGLGMNIVYNLVTGRLKGRISAESQPGQGVRFLIGLPQLEPTAE</sequence>